<evidence type="ECO:0000313" key="1">
    <source>
        <dbReference type="EMBL" id="EMY71920.1"/>
    </source>
</evidence>
<comment type="caution">
    <text evidence="1">The sequence shown here is derived from an EMBL/GenBank/DDBJ whole genome shotgun (WGS) entry which is preliminary data.</text>
</comment>
<reference evidence="1 2" key="1">
    <citation type="submission" date="2013-03" db="EMBL/GenBank/DDBJ databases">
        <authorList>
            <person name="Harkins D.M."/>
            <person name="Durkin A.S."/>
            <person name="Brinkac L.M."/>
            <person name="Haft D.H."/>
            <person name="Selengut J.D."/>
            <person name="Sanka R."/>
            <person name="DePew J."/>
            <person name="Purushe J."/>
            <person name="Galloway R.L."/>
            <person name="Vinetz J.M."/>
            <person name="Sutton G.G."/>
            <person name="Nierman W.C."/>
            <person name="Fouts D.E."/>
        </authorList>
    </citation>
    <scope>NUCLEOTIDE SEQUENCE [LARGE SCALE GENOMIC DNA]</scope>
    <source>
        <strain evidence="1 2">Waz Holland</strain>
    </source>
</reference>
<sequence>MDFPAERQKAADDLLANKLKENKAEIDALGAMWQHKNPSFYEQIAKSDAYQGAIEPSRITATNIDDAINSPSSAEVLRSKWCVAFANSGMLKRNMGEAISDFDKFIKDNTNPIGIAK</sequence>
<evidence type="ECO:0000313" key="2">
    <source>
        <dbReference type="Proteomes" id="UP000012227"/>
    </source>
</evidence>
<protein>
    <submittedName>
        <fullName evidence="1">Uncharacterized protein</fullName>
    </submittedName>
</protein>
<accession>N1WEV3</accession>
<dbReference type="Proteomes" id="UP000012227">
    <property type="component" value="Unassembled WGS sequence"/>
</dbReference>
<proteinExistence type="predicted"/>
<dbReference type="EMBL" id="AOGY02000006">
    <property type="protein sequence ID" value="EMY71920.1"/>
    <property type="molecule type" value="Genomic_DNA"/>
</dbReference>
<organism evidence="1 2">
    <name type="scientific">Leptospira vanthielii serovar Holland str. Waz Holland = ATCC 700522</name>
    <dbReference type="NCBI Taxonomy" id="1218591"/>
    <lineage>
        <taxon>Bacteria</taxon>
        <taxon>Pseudomonadati</taxon>
        <taxon>Spirochaetota</taxon>
        <taxon>Spirochaetia</taxon>
        <taxon>Leptospirales</taxon>
        <taxon>Leptospiraceae</taxon>
        <taxon>Leptospira</taxon>
    </lineage>
</organism>
<gene>
    <name evidence="1" type="ORF">LEP1GSC199_0097</name>
</gene>
<dbReference type="AlphaFoldDB" id="N1WEV3"/>
<name>N1WEV3_9LEPT</name>